<evidence type="ECO:0000259" key="6">
    <source>
        <dbReference type="Pfam" id="PF08281"/>
    </source>
</evidence>
<name>A0AAW9RF65_9GAMM</name>
<evidence type="ECO:0000259" key="5">
    <source>
        <dbReference type="Pfam" id="PF04542"/>
    </source>
</evidence>
<gene>
    <name evidence="7" type="ORF">V3330_14025</name>
</gene>
<dbReference type="InterPro" id="IPR013249">
    <property type="entry name" value="RNA_pol_sigma70_r4_t2"/>
</dbReference>
<dbReference type="Gene3D" id="1.10.10.10">
    <property type="entry name" value="Winged helix-like DNA-binding domain superfamily/Winged helix DNA-binding domain"/>
    <property type="match status" value="1"/>
</dbReference>
<reference evidence="7 8" key="1">
    <citation type="submission" date="2024-02" db="EMBL/GenBank/DDBJ databases">
        <title>A novel Wenzhouxiangellaceae bacterium, isolated from coastal sediments.</title>
        <authorList>
            <person name="Du Z.-J."/>
            <person name="Ye Y.-Q."/>
            <person name="Zhang X.-Y."/>
        </authorList>
    </citation>
    <scope>NUCLEOTIDE SEQUENCE [LARGE SCALE GENOMIC DNA]</scope>
    <source>
        <strain evidence="7 8">CH-27</strain>
    </source>
</reference>
<comment type="caution">
    <text evidence="7">The sequence shown here is derived from an EMBL/GenBank/DDBJ whole genome shotgun (WGS) entry which is preliminary data.</text>
</comment>
<dbReference type="Gene3D" id="1.10.1740.10">
    <property type="match status" value="1"/>
</dbReference>
<dbReference type="InterPro" id="IPR013325">
    <property type="entry name" value="RNA_pol_sigma_r2"/>
</dbReference>
<keyword evidence="8" id="KW-1185">Reference proteome</keyword>
<comment type="similarity">
    <text evidence="1">Belongs to the sigma-70 factor family. ECF subfamily.</text>
</comment>
<dbReference type="EMBL" id="JAZHOG010000009">
    <property type="protein sequence ID" value="MEJ8568747.1"/>
    <property type="molecule type" value="Genomic_DNA"/>
</dbReference>
<keyword evidence="3" id="KW-0731">Sigma factor</keyword>
<dbReference type="AlphaFoldDB" id="A0AAW9RF65"/>
<sequence length="208" mass="23937">MPVHLEDRQLAKRLRRGDTRAFDRFFHDYFARLYRFAHARLPDDHDATAEVVQASLTKAMRHIRKYRGEAALFTWLCSICRNEIADWHRRHARYRNHVVLSEDHPEVRAAVESLHAPDDAGPQRTQQRTEAARLIQVALDRLPPRYGDALEWKYIEGRSVKEIAGRLAISAEATQSLLARARRAFQDIYAELVGPAFGTGDTTKQAHS</sequence>
<dbReference type="InterPro" id="IPR007627">
    <property type="entry name" value="RNA_pol_sigma70_r2"/>
</dbReference>
<dbReference type="Proteomes" id="UP001359886">
    <property type="component" value="Unassembled WGS sequence"/>
</dbReference>
<protein>
    <submittedName>
        <fullName evidence="7">Sigma-70 family RNA polymerase sigma factor</fullName>
    </submittedName>
</protein>
<evidence type="ECO:0000313" key="8">
    <source>
        <dbReference type="Proteomes" id="UP001359886"/>
    </source>
</evidence>
<evidence type="ECO:0000256" key="1">
    <source>
        <dbReference type="ARBA" id="ARBA00010641"/>
    </source>
</evidence>
<dbReference type="SUPFAM" id="SSF88659">
    <property type="entry name" value="Sigma3 and sigma4 domains of RNA polymerase sigma factors"/>
    <property type="match status" value="1"/>
</dbReference>
<dbReference type="RefSeq" id="WP_354696069.1">
    <property type="nucleotide sequence ID" value="NZ_JAZHOG010000009.1"/>
</dbReference>
<dbReference type="InterPro" id="IPR014284">
    <property type="entry name" value="RNA_pol_sigma-70_dom"/>
</dbReference>
<dbReference type="Pfam" id="PF04542">
    <property type="entry name" value="Sigma70_r2"/>
    <property type="match status" value="1"/>
</dbReference>
<dbReference type="GO" id="GO:0003677">
    <property type="term" value="F:DNA binding"/>
    <property type="evidence" value="ECO:0007669"/>
    <property type="project" value="InterPro"/>
</dbReference>
<proteinExistence type="inferred from homology"/>
<evidence type="ECO:0000256" key="3">
    <source>
        <dbReference type="ARBA" id="ARBA00023082"/>
    </source>
</evidence>
<dbReference type="Pfam" id="PF08281">
    <property type="entry name" value="Sigma70_r4_2"/>
    <property type="match status" value="1"/>
</dbReference>
<dbReference type="SUPFAM" id="SSF88946">
    <property type="entry name" value="Sigma2 domain of RNA polymerase sigma factors"/>
    <property type="match status" value="1"/>
</dbReference>
<feature type="domain" description="RNA polymerase sigma-70 region 2" evidence="5">
    <location>
        <begin position="26"/>
        <end position="93"/>
    </location>
</feature>
<dbReference type="PANTHER" id="PTHR43133:SF51">
    <property type="entry name" value="RNA POLYMERASE SIGMA FACTOR"/>
    <property type="match status" value="1"/>
</dbReference>
<keyword evidence="4" id="KW-0804">Transcription</keyword>
<organism evidence="7 8">
    <name type="scientific">Elongatibacter sediminis</name>
    <dbReference type="NCBI Taxonomy" id="3119006"/>
    <lineage>
        <taxon>Bacteria</taxon>
        <taxon>Pseudomonadati</taxon>
        <taxon>Pseudomonadota</taxon>
        <taxon>Gammaproteobacteria</taxon>
        <taxon>Chromatiales</taxon>
        <taxon>Wenzhouxiangellaceae</taxon>
        <taxon>Elongatibacter</taxon>
    </lineage>
</organism>
<keyword evidence="2" id="KW-0805">Transcription regulation</keyword>
<dbReference type="PANTHER" id="PTHR43133">
    <property type="entry name" value="RNA POLYMERASE ECF-TYPE SIGMA FACTO"/>
    <property type="match status" value="1"/>
</dbReference>
<evidence type="ECO:0000256" key="2">
    <source>
        <dbReference type="ARBA" id="ARBA00023015"/>
    </source>
</evidence>
<dbReference type="CDD" id="cd06171">
    <property type="entry name" value="Sigma70_r4"/>
    <property type="match status" value="1"/>
</dbReference>
<dbReference type="NCBIfam" id="TIGR02937">
    <property type="entry name" value="sigma70-ECF"/>
    <property type="match status" value="1"/>
</dbReference>
<dbReference type="InterPro" id="IPR039425">
    <property type="entry name" value="RNA_pol_sigma-70-like"/>
</dbReference>
<dbReference type="InterPro" id="IPR036388">
    <property type="entry name" value="WH-like_DNA-bd_sf"/>
</dbReference>
<dbReference type="InterPro" id="IPR013324">
    <property type="entry name" value="RNA_pol_sigma_r3/r4-like"/>
</dbReference>
<evidence type="ECO:0000256" key="4">
    <source>
        <dbReference type="ARBA" id="ARBA00023163"/>
    </source>
</evidence>
<dbReference type="GO" id="GO:0006352">
    <property type="term" value="P:DNA-templated transcription initiation"/>
    <property type="evidence" value="ECO:0007669"/>
    <property type="project" value="InterPro"/>
</dbReference>
<evidence type="ECO:0000313" key="7">
    <source>
        <dbReference type="EMBL" id="MEJ8568747.1"/>
    </source>
</evidence>
<accession>A0AAW9RF65</accession>
<dbReference type="GO" id="GO:0016987">
    <property type="term" value="F:sigma factor activity"/>
    <property type="evidence" value="ECO:0007669"/>
    <property type="project" value="UniProtKB-KW"/>
</dbReference>
<feature type="domain" description="RNA polymerase sigma factor 70 region 4 type 2" evidence="6">
    <location>
        <begin position="133"/>
        <end position="184"/>
    </location>
</feature>